<dbReference type="EMBL" id="AP029022">
    <property type="protein sequence ID" value="BEV05680.1"/>
    <property type="molecule type" value="Genomic_DNA"/>
</dbReference>
<evidence type="ECO:0000313" key="2">
    <source>
        <dbReference type="Proteomes" id="UP001380186"/>
    </source>
</evidence>
<evidence type="ECO:0000313" key="1">
    <source>
        <dbReference type="EMBL" id="BEV05680.1"/>
    </source>
</evidence>
<protein>
    <submittedName>
        <fullName evidence="1">Uncharacterized protein</fullName>
    </submittedName>
</protein>
<organism evidence="1 2">
    <name type="scientific">Chryseobacterium gambrini</name>
    <dbReference type="NCBI Taxonomy" id="373672"/>
    <lineage>
        <taxon>Bacteria</taxon>
        <taxon>Pseudomonadati</taxon>
        <taxon>Bacteroidota</taxon>
        <taxon>Flavobacteriia</taxon>
        <taxon>Flavobacteriales</taxon>
        <taxon>Weeksellaceae</taxon>
        <taxon>Chryseobacterium group</taxon>
        <taxon>Chryseobacterium</taxon>
    </lineage>
</organism>
<accession>A0ABM8K9I7</accession>
<name>A0ABM8K9I7_9FLAO</name>
<dbReference type="Proteomes" id="UP001380186">
    <property type="component" value="Chromosome"/>
</dbReference>
<reference evidence="1 2" key="1">
    <citation type="journal article" date="2020" name="Microbes Environ.">
        <title>Synthetic bacterial community of duckweed: a simple and stable system to study plant-microbe interactions.</title>
        <authorList>
            <person name="Ishizawa H."/>
            <person name="Tada M."/>
            <person name="Kuroda M."/>
            <person name="Inoue D."/>
            <person name="Futamata H."/>
            <person name="Ike M."/>
        </authorList>
    </citation>
    <scope>NUCLEOTIDE SEQUENCE [LARGE SCALE GENOMIC DNA]</scope>
    <source>
        <strain evidence="1 2">DW100</strain>
    </source>
</reference>
<gene>
    <name evidence="1" type="ORF">CRDW_30540</name>
</gene>
<proteinExistence type="predicted"/>
<keyword evidence="2" id="KW-1185">Reference proteome</keyword>
<dbReference type="RefSeq" id="WP_338613178.1">
    <property type="nucleotide sequence ID" value="NZ_AP029022.1"/>
</dbReference>
<sequence>MKAPADFANFADDSEKTIGCLYKHFFIDLIENFNLNAKKKVFTSLNRSKDTPSQTDDEARFLEDEICLHFAP</sequence>